<dbReference type="AlphaFoldDB" id="A0A4Y2L3V3"/>
<sequence>MENIDVMGPAEPLKIIHLEQDNNIYVLCGMKQPYPGAMPLISILNQNCKTLHPIFSRTSISNIIDTYKTLNFSSSLKQQFFKVLLKEVLWDELHYIIKREVESEIVAGRAMFLIISGQDRLTTLRLFIITETLLSLYLSIFSY</sequence>
<comment type="caution">
    <text evidence="1">The sequence shown here is derived from an EMBL/GenBank/DDBJ whole genome shotgun (WGS) entry which is preliminary data.</text>
</comment>
<evidence type="ECO:0000313" key="1">
    <source>
        <dbReference type="EMBL" id="GBN08296.1"/>
    </source>
</evidence>
<accession>A0A4Y2L3V3</accession>
<keyword evidence="2" id="KW-1185">Reference proteome</keyword>
<gene>
    <name evidence="1" type="ORF">AVEN_133794_1</name>
</gene>
<proteinExistence type="predicted"/>
<evidence type="ECO:0000313" key="2">
    <source>
        <dbReference type="Proteomes" id="UP000499080"/>
    </source>
</evidence>
<dbReference type="Proteomes" id="UP000499080">
    <property type="component" value="Unassembled WGS sequence"/>
</dbReference>
<name>A0A4Y2L3V3_ARAVE</name>
<organism evidence="1 2">
    <name type="scientific">Araneus ventricosus</name>
    <name type="common">Orbweaver spider</name>
    <name type="synonym">Epeira ventricosa</name>
    <dbReference type="NCBI Taxonomy" id="182803"/>
    <lineage>
        <taxon>Eukaryota</taxon>
        <taxon>Metazoa</taxon>
        <taxon>Ecdysozoa</taxon>
        <taxon>Arthropoda</taxon>
        <taxon>Chelicerata</taxon>
        <taxon>Arachnida</taxon>
        <taxon>Araneae</taxon>
        <taxon>Araneomorphae</taxon>
        <taxon>Entelegynae</taxon>
        <taxon>Araneoidea</taxon>
        <taxon>Araneidae</taxon>
        <taxon>Araneus</taxon>
    </lineage>
</organism>
<reference evidence="1 2" key="1">
    <citation type="journal article" date="2019" name="Sci. Rep.">
        <title>Orb-weaving spider Araneus ventricosus genome elucidates the spidroin gene catalogue.</title>
        <authorList>
            <person name="Kono N."/>
            <person name="Nakamura H."/>
            <person name="Ohtoshi R."/>
            <person name="Moran D.A.P."/>
            <person name="Shinohara A."/>
            <person name="Yoshida Y."/>
            <person name="Fujiwara M."/>
            <person name="Mori M."/>
            <person name="Tomita M."/>
            <person name="Arakawa K."/>
        </authorList>
    </citation>
    <scope>NUCLEOTIDE SEQUENCE [LARGE SCALE GENOMIC DNA]</scope>
</reference>
<dbReference type="EMBL" id="BGPR01005250">
    <property type="protein sequence ID" value="GBN08296.1"/>
    <property type="molecule type" value="Genomic_DNA"/>
</dbReference>
<protein>
    <submittedName>
        <fullName evidence="1">Uncharacterized protein</fullName>
    </submittedName>
</protein>